<dbReference type="FunFam" id="1.10.520.10:FF:000009">
    <property type="entry name" value="Peroxidase"/>
    <property type="match status" value="1"/>
</dbReference>
<proteinExistence type="inferred from homology"/>
<dbReference type="PROSITE" id="PS00435">
    <property type="entry name" value="PEROXIDASE_1"/>
    <property type="match status" value="2"/>
</dbReference>
<evidence type="ECO:0000256" key="4">
    <source>
        <dbReference type="ARBA" id="ARBA00022617"/>
    </source>
</evidence>
<dbReference type="GO" id="GO:0046872">
    <property type="term" value="F:metal ion binding"/>
    <property type="evidence" value="ECO:0007669"/>
    <property type="project" value="UniProtKB-KW"/>
</dbReference>
<feature type="domain" description="Plant heme peroxidase family profile" evidence="17">
    <location>
        <begin position="350"/>
        <end position="479"/>
    </location>
</feature>
<dbReference type="GO" id="GO:0140825">
    <property type="term" value="F:lactoperoxidase activity"/>
    <property type="evidence" value="ECO:0007669"/>
    <property type="project" value="UniProtKB-EC"/>
</dbReference>
<name>A0A3S3N5J7_9MAGN</name>
<dbReference type="PANTHER" id="PTHR31388">
    <property type="entry name" value="PEROXIDASE 72-RELATED"/>
    <property type="match status" value="1"/>
</dbReference>
<feature type="active site" description="Proton acceptor" evidence="11">
    <location>
        <position position="127"/>
    </location>
</feature>
<accession>A0A3S3N5J7</accession>
<keyword evidence="8 13" id="KW-0408">Iron</keyword>
<evidence type="ECO:0000313" key="19">
    <source>
        <dbReference type="Proteomes" id="UP000283530"/>
    </source>
</evidence>
<keyword evidence="16" id="KW-0812">Transmembrane</keyword>
<dbReference type="STRING" id="337451.A0A3S3N5J7"/>
<organism evidence="18 19">
    <name type="scientific">Cinnamomum micranthum f. kanehirae</name>
    <dbReference type="NCBI Taxonomy" id="337451"/>
    <lineage>
        <taxon>Eukaryota</taxon>
        <taxon>Viridiplantae</taxon>
        <taxon>Streptophyta</taxon>
        <taxon>Embryophyta</taxon>
        <taxon>Tracheophyta</taxon>
        <taxon>Spermatophyta</taxon>
        <taxon>Magnoliopsida</taxon>
        <taxon>Magnoliidae</taxon>
        <taxon>Laurales</taxon>
        <taxon>Lauraceae</taxon>
        <taxon>Cinnamomum</taxon>
    </lineage>
</organism>
<evidence type="ECO:0000256" key="6">
    <source>
        <dbReference type="ARBA" id="ARBA00022837"/>
    </source>
</evidence>
<dbReference type="Pfam" id="PF00141">
    <property type="entry name" value="peroxidase"/>
    <property type="match status" value="2"/>
</dbReference>
<evidence type="ECO:0000259" key="17">
    <source>
        <dbReference type="PROSITE" id="PS50873"/>
    </source>
</evidence>
<evidence type="ECO:0000256" key="13">
    <source>
        <dbReference type="PIRSR" id="PIRSR600823-3"/>
    </source>
</evidence>
<dbReference type="PRINTS" id="PR00461">
    <property type="entry name" value="PLPEROXIDASE"/>
</dbReference>
<dbReference type="GO" id="GO:0020037">
    <property type="term" value="F:heme binding"/>
    <property type="evidence" value="ECO:0007669"/>
    <property type="project" value="InterPro"/>
</dbReference>
<feature type="binding site" evidence="13">
    <location>
        <position position="149"/>
    </location>
    <ligand>
        <name>Ca(2+)</name>
        <dbReference type="ChEBI" id="CHEBI:29108"/>
        <label>1</label>
    </ligand>
</feature>
<dbReference type="PANTHER" id="PTHR31388:SF247">
    <property type="entry name" value="PEROXIDASE"/>
    <property type="match status" value="1"/>
</dbReference>
<evidence type="ECO:0000256" key="5">
    <source>
        <dbReference type="ARBA" id="ARBA00022723"/>
    </source>
</evidence>
<keyword evidence="4" id="KW-0349">Heme</keyword>
<evidence type="ECO:0000256" key="15">
    <source>
        <dbReference type="PIRSR" id="PIRSR600823-5"/>
    </source>
</evidence>
<keyword evidence="10" id="KW-0325">Glycoprotein</keyword>
<feature type="binding site" evidence="13">
    <location>
        <position position="137"/>
    </location>
    <ligand>
        <name>Ca(2+)</name>
        <dbReference type="ChEBI" id="CHEBI:29108"/>
        <label>1</label>
    </ligand>
</feature>
<feature type="binding site" evidence="13">
    <location>
        <position position="131"/>
    </location>
    <ligand>
        <name>Ca(2+)</name>
        <dbReference type="ChEBI" id="CHEBI:29108"/>
        <label>1</label>
    </ligand>
</feature>
<comment type="similarity">
    <text evidence="2">Belongs to the peroxidase family. Ascorbate peroxidase subfamily.</text>
</comment>
<keyword evidence="16" id="KW-1133">Transmembrane helix</keyword>
<keyword evidence="7" id="KW-0560">Oxidoreductase</keyword>
<gene>
    <name evidence="18" type="ORF">CKAN_00991000</name>
</gene>
<feature type="binding site" evidence="13">
    <location>
        <position position="133"/>
    </location>
    <ligand>
        <name>Ca(2+)</name>
        <dbReference type="ChEBI" id="CHEBI:29108"/>
        <label>1</label>
    </ligand>
</feature>
<dbReference type="AlphaFoldDB" id="A0A3S3N5J7"/>
<dbReference type="InterPro" id="IPR010255">
    <property type="entry name" value="Haem_peroxidase_sf"/>
</dbReference>
<keyword evidence="16" id="KW-0472">Membrane</keyword>
<feature type="binding site" evidence="13">
    <location>
        <position position="278"/>
    </location>
    <ligand>
        <name>Ca(2+)</name>
        <dbReference type="ChEBI" id="CHEBI:29108"/>
        <label>2</label>
    </ligand>
</feature>
<evidence type="ECO:0000256" key="9">
    <source>
        <dbReference type="ARBA" id="ARBA00023157"/>
    </source>
</evidence>
<dbReference type="OrthoDB" id="2859658at2759"/>
<keyword evidence="5 13" id="KW-0479">Metal-binding</keyword>
<feature type="binding site" evidence="12">
    <location>
        <position position="224"/>
    </location>
    <ligand>
        <name>substrate</name>
    </ligand>
</feature>
<dbReference type="EMBL" id="QPKB01000003">
    <property type="protein sequence ID" value="RWR81236.1"/>
    <property type="molecule type" value="Genomic_DNA"/>
</dbReference>
<evidence type="ECO:0000256" key="10">
    <source>
        <dbReference type="ARBA" id="ARBA00023180"/>
    </source>
</evidence>
<dbReference type="CDD" id="cd00693">
    <property type="entry name" value="secretory_peroxidase"/>
    <property type="match status" value="1"/>
</dbReference>
<comment type="caution">
    <text evidence="18">The sequence shown here is derived from an EMBL/GenBank/DDBJ whole genome shotgun (WGS) entry which is preliminary data.</text>
</comment>
<comment type="cofactor">
    <cofactor evidence="13">
        <name>heme b</name>
        <dbReference type="ChEBI" id="CHEBI:60344"/>
    </cofactor>
    <text evidence="13">Binds 1 heme b (iron(II)-protoporphyrin IX) group per subunit.</text>
</comment>
<dbReference type="Proteomes" id="UP000283530">
    <property type="component" value="Unassembled WGS sequence"/>
</dbReference>
<sequence>MKMASFPIVEDSAGKTQMLLQFAFTPAWKPKCLSMVINTECLNNVSEHTKFSLFCFKGKQQHMASVFLSTISLVFLLFAVASTAEYLSSNYYASSCPGALSTVRRAVKTAVAKEKRMGASLLRLHFHDCFVIGCDGSVLLDDTDNFRGEKTAPPNADSLRGFDVIDDIKSQLESLCPRVVSCADILSIAARDAVVELGGPGWIVELGRRDSLTASLTEANSDLPAPKANLSSLINSFSRKGLTAAEMVALSGAHTIGMAKCPPMPLCNLDSSTPDVFDNGYYENLIKHNGLLISDQELFNGGTTDALVVDYSTNSASFFVDFSKAMVKMGRIRPLTGTSGEIRTSCRKLGGPGWMVELGRRDSLTASLTEANTDLPAPKANISSLINSFSRKGLTAAEMVALSGAHTIGMAKCPPKPLCNLDSSTPDVFDNGYYKNLIKHKGLLISEQELFNGGPTDALVVAYSTNSASFFVDFSCTMVGSDIILNFKDFWDSRTTA</sequence>
<keyword evidence="19" id="KW-1185">Reference proteome</keyword>
<dbReference type="CDD" id="cd00314">
    <property type="entry name" value="plant_peroxidase_like"/>
    <property type="match status" value="1"/>
</dbReference>
<dbReference type="InterPro" id="IPR000823">
    <property type="entry name" value="Peroxidase_pln"/>
</dbReference>
<evidence type="ECO:0000256" key="14">
    <source>
        <dbReference type="PIRSR" id="PIRSR600823-4"/>
    </source>
</evidence>
<evidence type="ECO:0000256" key="8">
    <source>
        <dbReference type="ARBA" id="ARBA00023004"/>
    </source>
</evidence>
<feature type="binding site" evidence="13">
    <location>
        <position position="128"/>
    </location>
    <ligand>
        <name>Ca(2+)</name>
        <dbReference type="ChEBI" id="CHEBI:29108"/>
        <label>1</label>
    </ligand>
</feature>
<feature type="disulfide bond" evidence="15">
    <location>
        <begin position="96"/>
        <end position="176"/>
    </location>
</feature>
<protein>
    <submittedName>
        <fullName evidence="18">Peroxidase 68</fullName>
    </submittedName>
</protein>
<dbReference type="SUPFAM" id="SSF48113">
    <property type="entry name" value="Heme-dependent peroxidases"/>
    <property type="match status" value="2"/>
</dbReference>
<evidence type="ECO:0000256" key="12">
    <source>
        <dbReference type="PIRSR" id="PIRSR600823-2"/>
    </source>
</evidence>
<evidence type="ECO:0000313" key="18">
    <source>
        <dbReference type="EMBL" id="RWR81236.1"/>
    </source>
</evidence>
<feature type="disulfide bond" evidence="15">
    <location>
        <begin position="129"/>
        <end position="134"/>
    </location>
</feature>
<evidence type="ECO:0000256" key="11">
    <source>
        <dbReference type="PIRSR" id="PIRSR600823-1"/>
    </source>
</evidence>
<feature type="binding site" evidence="13">
    <location>
        <position position="273"/>
    </location>
    <ligand>
        <name>Ca(2+)</name>
        <dbReference type="ChEBI" id="CHEBI:29108"/>
        <label>2</label>
    </ligand>
</feature>
<feature type="domain" description="Plant heme peroxidase family profile" evidence="17">
    <location>
        <begin position="86"/>
        <end position="350"/>
    </location>
</feature>
<dbReference type="Gene3D" id="1.10.520.10">
    <property type="match status" value="1"/>
</dbReference>
<comment type="catalytic activity">
    <reaction evidence="1">
        <text>2 a phenolic donor + H2O2 = 2 a phenolic radical donor + 2 H2O</text>
        <dbReference type="Rhea" id="RHEA:56136"/>
        <dbReference type="ChEBI" id="CHEBI:15377"/>
        <dbReference type="ChEBI" id="CHEBI:16240"/>
        <dbReference type="ChEBI" id="CHEBI:139520"/>
        <dbReference type="ChEBI" id="CHEBI:139521"/>
        <dbReference type="EC" id="1.11.1.7"/>
    </reaction>
</comment>
<keyword evidence="3 18" id="KW-0575">Peroxidase</keyword>
<reference evidence="18 19" key="1">
    <citation type="journal article" date="2019" name="Nat. Plants">
        <title>Stout camphor tree genome fills gaps in understanding of flowering plant genome evolution.</title>
        <authorList>
            <person name="Chaw S.M."/>
            <person name="Liu Y.C."/>
            <person name="Wu Y.W."/>
            <person name="Wang H.Y."/>
            <person name="Lin C.I."/>
            <person name="Wu C.S."/>
            <person name="Ke H.M."/>
            <person name="Chang L.Y."/>
            <person name="Hsu C.Y."/>
            <person name="Yang H.T."/>
            <person name="Sudianto E."/>
            <person name="Hsu M.H."/>
            <person name="Wu K.P."/>
            <person name="Wang L.N."/>
            <person name="Leebens-Mack J.H."/>
            <person name="Tsai I.J."/>
        </authorList>
    </citation>
    <scope>NUCLEOTIDE SEQUENCE [LARGE SCALE GENOMIC DNA]</scope>
    <source>
        <strain evidence="19">cv. Chaw 1501</strain>
        <tissue evidence="18">Young leaves</tissue>
    </source>
</reference>
<dbReference type="PROSITE" id="PS00436">
    <property type="entry name" value="PEROXIDASE_2"/>
    <property type="match status" value="1"/>
</dbReference>
<feature type="binding site" evidence="13">
    <location>
        <position position="135"/>
    </location>
    <ligand>
        <name>Ca(2+)</name>
        <dbReference type="ChEBI" id="CHEBI:29108"/>
        <label>1</label>
    </ligand>
</feature>
<dbReference type="InterPro" id="IPR019793">
    <property type="entry name" value="Peroxidases_heam-ligand_BS"/>
</dbReference>
<evidence type="ECO:0000256" key="16">
    <source>
        <dbReference type="SAM" id="Phobius"/>
    </source>
</evidence>
<feature type="binding site" evidence="13">
    <location>
        <position position="255"/>
    </location>
    <ligand>
        <name>Ca(2+)</name>
        <dbReference type="ChEBI" id="CHEBI:29108"/>
        <label>2</label>
    </ligand>
</feature>
<dbReference type="PRINTS" id="PR00458">
    <property type="entry name" value="PEROXIDASE"/>
</dbReference>
<dbReference type="InterPro" id="IPR002016">
    <property type="entry name" value="Haem_peroxidase"/>
</dbReference>
<keyword evidence="9 15" id="KW-1015">Disulfide bond</keyword>
<dbReference type="InterPro" id="IPR033905">
    <property type="entry name" value="Secretory_peroxidase"/>
</dbReference>
<dbReference type="InterPro" id="IPR019794">
    <property type="entry name" value="Peroxidases_AS"/>
</dbReference>
<dbReference type="Gene3D" id="1.10.420.10">
    <property type="entry name" value="Peroxidase, domain 2"/>
    <property type="match status" value="3"/>
</dbReference>
<dbReference type="GO" id="GO:0006979">
    <property type="term" value="P:response to oxidative stress"/>
    <property type="evidence" value="ECO:0007669"/>
    <property type="project" value="InterPro"/>
</dbReference>
<feature type="binding site" evidence="13">
    <location>
        <position position="270"/>
    </location>
    <ligand>
        <name>Ca(2+)</name>
        <dbReference type="ChEBI" id="CHEBI:29108"/>
        <label>2</label>
    </ligand>
</feature>
<evidence type="ECO:0000256" key="7">
    <source>
        <dbReference type="ARBA" id="ARBA00023002"/>
    </source>
</evidence>
<keyword evidence="6 13" id="KW-0106">Calcium</keyword>
<feature type="transmembrane region" description="Helical" evidence="16">
    <location>
        <begin position="66"/>
        <end position="87"/>
    </location>
</feature>
<evidence type="ECO:0000256" key="1">
    <source>
        <dbReference type="ARBA" id="ARBA00000189"/>
    </source>
</evidence>
<dbReference type="PROSITE" id="PS50873">
    <property type="entry name" value="PEROXIDASE_4"/>
    <property type="match status" value="2"/>
</dbReference>
<feature type="site" description="Transition state stabilizer" evidence="14">
    <location>
        <position position="123"/>
    </location>
</feature>
<comment type="cofactor">
    <cofactor evidence="13">
        <name>Ca(2+)</name>
        <dbReference type="ChEBI" id="CHEBI:29108"/>
    </cofactor>
    <text evidence="13">Binds 2 calcium ions per subunit.</text>
</comment>
<dbReference type="GO" id="GO:0042744">
    <property type="term" value="P:hydrogen peroxide catabolic process"/>
    <property type="evidence" value="ECO:0007669"/>
    <property type="project" value="InterPro"/>
</dbReference>
<evidence type="ECO:0000256" key="2">
    <source>
        <dbReference type="ARBA" id="ARBA00006873"/>
    </source>
</evidence>
<feature type="binding site" description="axial binding residue" evidence="13">
    <location>
        <position position="254"/>
    </location>
    <ligand>
        <name>heme b</name>
        <dbReference type="ChEBI" id="CHEBI:60344"/>
    </ligand>
    <ligandPart>
        <name>Fe</name>
        <dbReference type="ChEBI" id="CHEBI:18248"/>
    </ligandPart>
</feature>
<feature type="disulfide bond" evidence="15">
    <location>
        <begin position="182"/>
        <end position="346"/>
    </location>
</feature>
<evidence type="ECO:0000256" key="3">
    <source>
        <dbReference type="ARBA" id="ARBA00022559"/>
    </source>
</evidence>